<evidence type="ECO:0000313" key="2">
    <source>
        <dbReference type="Proteomes" id="UP000646365"/>
    </source>
</evidence>
<name>A0A8J2Z062_9PROT</name>
<accession>A0A8J2Z062</accession>
<reference evidence="1" key="2">
    <citation type="submission" date="2020-09" db="EMBL/GenBank/DDBJ databases">
        <authorList>
            <person name="Sun Q."/>
            <person name="Zhou Y."/>
        </authorList>
    </citation>
    <scope>NUCLEOTIDE SEQUENCE</scope>
    <source>
        <strain evidence="1">CGMCC 1.15725</strain>
    </source>
</reference>
<protein>
    <submittedName>
        <fullName evidence="1">Uncharacterized protein</fullName>
    </submittedName>
</protein>
<dbReference type="EMBL" id="BMJQ01000020">
    <property type="protein sequence ID" value="GGF43497.1"/>
    <property type="molecule type" value="Genomic_DNA"/>
</dbReference>
<gene>
    <name evidence="1" type="ORF">GCM10011611_57420</name>
</gene>
<evidence type="ECO:0000313" key="1">
    <source>
        <dbReference type="EMBL" id="GGF43497.1"/>
    </source>
</evidence>
<reference evidence="1" key="1">
    <citation type="journal article" date="2014" name="Int. J. Syst. Evol. Microbiol.">
        <title>Complete genome sequence of Corynebacterium casei LMG S-19264T (=DSM 44701T), isolated from a smear-ripened cheese.</title>
        <authorList>
            <consortium name="US DOE Joint Genome Institute (JGI-PGF)"/>
            <person name="Walter F."/>
            <person name="Albersmeier A."/>
            <person name="Kalinowski J."/>
            <person name="Ruckert C."/>
        </authorList>
    </citation>
    <scope>NUCLEOTIDE SEQUENCE</scope>
    <source>
        <strain evidence="1">CGMCC 1.15725</strain>
    </source>
</reference>
<sequence length="68" mass="7042">MSVHSILVPLLPREEPAAPPKAAAQLACRFAAHLDGLFIRSDPASDAGVGGATRHLPHTGSLPVLMAH</sequence>
<dbReference type="Proteomes" id="UP000646365">
    <property type="component" value="Unassembled WGS sequence"/>
</dbReference>
<proteinExistence type="predicted"/>
<dbReference type="AlphaFoldDB" id="A0A8J2Z062"/>
<keyword evidence="2" id="KW-1185">Reference proteome</keyword>
<organism evidence="1 2">
    <name type="scientific">Aliidongia dinghuensis</name>
    <dbReference type="NCBI Taxonomy" id="1867774"/>
    <lineage>
        <taxon>Bacteria</taxon>
        <taxon>Pseudomonadati</taxon>
        <taxon>Pseudomonadota</taxon>
        <taxon>Alphaproteobacteria</taxon>
        <taxon>Rhodospirillales</taxon>
        <taxon>Dongiaceae</taxon>
        <taxon>Aliidongia</taxon>
    </lineage>
</organism>
<comment type="caution">
    <text evidence="1">The sequence shown here is derived from an EMBL/GenBank/DDBJ whole genome shotgun (WGS) entry which is preliminary data.</text>
</comment>